<dbReference type="InterPro" id="IPR017853">
    <property type="entry name" value="GH"/>
</dbReference>
<dbReference type="Proteomes" id="UP000288805">
    <property type="component" value="Unassembled WGS sequence"/>
</dbReference>
<dbReference type="PRINTS" id="PR00750">
    <property type="entry name" value="BETAAMYLASE"/>
</dbReference>
<organism evidence="6 7">
    <name type="scientific">Vitis vinifera</name>
    <name type="common">Grape</name>
    <dbReference type="NCBI Taxonomy" id="29760"/>
    <lineage>
        <taxon>Eukaryota</taxon>
        <taxon>Viridiplantae</taxon>
        <taxon>Streptophyta</taxon>
        <taxon>Embryophyta</taxon>
        <taxon>Tracheophyta</taxon>
        <taxon>Spermatophyta</taxon>
        <taxon>Magnoliopsida</taxon>
        <taxon>eudicotyledons</taxon>
        <taxon>Gunneridae</taxon>
        <taxon>Pentapetalae</taxon>
        <taxon>rosids</taxon>
        <taxon>Vitales</taxon>
        <taxon>Vitaceae</taxon>
        <taxon>Viteae</taxon>
        <taxon>Vitis</taxon>
    </lineage>
</organism>
<dbReference type="InterPro" id="IPR001554">
    <property type="entry name" value="Glyco_hydro_14"/>
</dbReference>
<keyword evidence="3 5" id="KW-0624">Polysaccharide degradation</keyword>
<keyword evidence="2 5" id="KW-0119">Carbohydrate metabolism</keyword>
<name>A0A438JLZ7_VITVI</name>
<evidence type="ECO:0000256" key="3">
    <source>
        <dbReference type="ARBA" id="ARBA00023326"/>
    </source>
</evidence>
<feature type="active site" description="Proton acceptor" evidence="4">
    <location>
        <position position="592"/>
    </location>
</feature>
<dbReference type="AlphaFoldDB" id="A0A438JLZ7"/>
<feature type="active site" description="Proton donor" evidence="4">
    <location>
        <position position="396"/>
    </location>
</feature>
<evidence type="ECO:0000256" key="2">
    <source>
        <dbReference type="ARBA" id="ARBA00023277"/>
    </source>
</evidence>
<protein>
    <recommendedName>
        <fullName evidence="5">Beta-amylase</fullName>
        <ecNumber evidence="5">3.2.1.2</ecNumber>
    </recommendedName>
</protein>
<dbReference type="PANTHER" id="PTHR31352">
    <property type="entry name" value="BETA-AMYLASE 1, CHLOROPLASTIC"/>
    <property type="match status" value="1"/>
</dbReference>
<keyword evidence="5" id="KW-0378">Hydrolase</keyword>
<dbReference type="InterPro" id="IPR001371">
    <property type="entry name" value="Glyco_hydro_14B_pln"/>
</dbReference>
<proteinExistence type="inferred from homology"/>
<dbReference type="EMBL" id="QGNW01000036">
    <property type="protein sequence ID" value="RVX09986.1"/>
    <property type="molecule type" value="Genomic_DNA"/>
</dbReference>
<evidence type="ECO:0000256" key="4">
    <source>
        <dbReference type="PIRSR" id="PIRSR601554-1"/>
    </source>
</evidence>
<reference evidence="6 7" key="1">
    <citation type="journal article" date="2018" name="PLoS Genet.">
        <title>Population sequencing reveals clonal diversity and ancestral inbreeding in the grapevine cultivar Chardonnay.</title>
        <authorList>
            <person name="Roach M.J."/>
            <person name="Johnson D.L."/>
            <person name="Bohlmann J."/>
            <person name="van Vuuren H.J."/>
            <person name="Jones S.J."/>
            <person name="Pretorius I.S."/>
            <person name="Schmidt S.A."/>
            <person name="Borneman A.R."/>
        </authorList>
    </citation>
    <scope>NUCLEOTIDE SEQUENCE [LARGE SCALE GENOMIC DNA]</scope>
    <source>
        <strain evidence="7">cv. Chardonnay</strain>
        <tissue evidence="6">Leaf</tissue>
    </source>
</reference>
<comment type="catalytic activity">
    <reaction evidence="5">
        <text>Hydrolysis of (1-&gt;4)-alpha-D-glucosidic linkages in polysaccharides so as to remove successive maltose units from the non-reducing ends of the chains.</text>
        <dbReference type="EC" id="3.2.1.2"/>
    </reaction>
</comment>
<dbReference type="SUPFAM" id="SSF51445">
    <property type="entry name" value="(Trans)glycosidases"/>
    <property type="match status" value="2"/>
</dbReference>
<comment type="caution">
    <text evidence="6">The sequence shown here is derived from an EMBL/GenBank/DDBJ whole genome shotgun (WGS) entry which is preliminary data.</text>
</comment>
<evidence type="ECO:0000256" key="1">
    <source>
        <dbReference type="ARBA" id="ARBA00005652"/>
    </source>
</evidence>
<sequence length="665" mass="74800">MAFSPAHFFQSVWTLNAHSNVERAWLSPPVVSHTLSASRRLSSPFLISAQYNSRRLNGDFVSSTVRSPVSTKVTNGGEKTEDHPMDTVDDNKSLSRVFEICGECLMKASDLGVGAFGNLSLKSVPQARGDFLGPSVEIADGPLKLQERDFAGTPYVPVYVMLPLSVININCELVDPDGLVHQLRILKSINVDGVMVDCWWGIVEAHTPQVYNWSGYKRLFQIVHDIQLKLQGLLVIFVVCCLAKTRKRRLKPKGAEAAAGDFLAMDMVRIEYISLYIDECSLKELKKKKGKLEIKTHPQPSVYHPAGNVGDDVHIPLPEWVREIGRSNPDIFFTDKEGRRNPECLSWGIDKERVLKGRTAVEVYFDYMRSFRVEFDEFFANGIISEIEIGLGPCGELRYPSYPANHGWKYPGIGEFQCYDQYLSKSLTKAAEARGHLFWAKGPDNAGHYNSRPHETVFFCDGGEYDSYYGRFFLNWYSRVLVDHGDRVLALANLAFEGTCIAVKLSGIHWWYKTASHASELTAGFYNPCNRDGYAPISEMLQKHGAALNFTCVELRTLDQEEGFPEALADPEGLVWQVLNAAWDVSIPVASENALTCHDREGYNKILENAKPFNDPDGRHLSAFTYLRLSPVLMETHNFTEFERFVKRMHGEAVPDLACVTQPTT</sequence>
<evidence type="ECO:0000256" key="5">
    <source>
        <dbReference type="RuleBase" id="RU000509"/>
    </source>
</evidence>
<evidence type="ECO:0000313" key="7">
    <source>
        <dbReference type="Proteomes" id="UP000288805"/>
    </source>
</evidence>
<dbReference type="Gene3D" id="3.20.20.80">
    <property type="entry name" value="Glycosidases"/>
    <property type="match status" value="1"/>
</dbReference>
<comment type="similarity">
    <text evidence="1 5">Belongs to the glycosyl hydrolase 14 family.</text>
</comment>
<dbReference type="EC" id="3.2.1.2" evidence="5"/>
<evidence type="ECO:0000313" key="6">
    <source>
        <dbReference type="EMBL" id="RVX09986.1"/>
    </source>
</evidence>
<dbReference type="GO" id="GO:0016161">
    <property type="term" value="F:beta-amylase activity"/>
    <property type="evidence" value="ECO:0007669"/>
    <property type="project" value="UniProtKB-EC"/>
</dbReference>
<dbReference type="PANTHER" id="PTHR31352:SF59">
    <property type="entry name" value="BETA-AMYLASE"/>
    <property type="match status" value="1"/>
</dbReference>
<gene>
    <name evidence="6" type="primary">BAM2_2</name>
    <name evidence="6" type="ORF">CK203_012824</name>
</gene>
<dbReference type="Pfam" id="PF01373">
    <property type="entry name" value="Glyco_hydro_14"/>
    <property type="match status" value="2"/>
</dbReference>
<accession>A0A438JLZ7</accession>
<dbReference type="GO" id="GO:0000272">
    <property type="term" value="P:polysaccharide catabolic process"/>
    <property type="evidence" value="ECO:0007669"/>
    <property type="project" value="UniProtKB-KW"/>
</dbReference>
<dbReference type="PRINTS" id="PR00842">
    <property type="entry name" value="GLHYDLASE14B"/>
</dbReference>
<keyword evidence="5" id="KW-0326">Glycosidase</keyword>